<evidence type="ECO:0008006" key="3">
    <source>
        <dbReference type="Google" id="ProtNLM"/>
    </source>
</evidence>
<proteinExistence type="predicted"/>
<organism evidence="1 2">
    <name type="scientific">Enhygromyxa salina</name>
    <dbReference type="NCBI Taxonomy" id="215803"/>
    <lineage>
        <taxon>Bacteria</taxon>
        <taxon>Pseudomonadati</taxon>
        <taxon>Myxococcota</taxon>
        <taxon>Polyangia</taxon>
        <taxon>Nannocystales</taxon>
        <taxon>Nannocystaceae</taxon>
        <taxon>Enhygromyxa</taxon>
    </lineage>
</organism>
<dbReference type="InterPro" id="IPR021927">
    <property type="entry name" value="DUF3540"/>
</dbReference>
<accession>A0A0C2DC82</accession>
<reference evidence="1 2" key="1">
    <citation type="submission" date="2014-12" db="EMBL/GenBank/DDBJ databases">
        <title>Genome assembly of Enhygromyxa salina DSM 15201.</title>
        <authorList>
            <person name="Sharma G."/>
            <person name="Subramanian S."/>
        </authorList>
    </citation>
    <scope>NUCLEOTIDE SEQUENCE [LARGE SCALE GENOMIC DNA]</scope>
    <source>
        <strain evidence="1 2">DSM 15201</strain>
    </source>
</reference>
<evidence type="ECO:0000313" key="1">
    <source>
        <dbReference type="EMBL" id="KIG17322.1"/>
    </source>
</evidence>
<protein>
    <recommendedName>
        <fullName evidence="3">DUF3540 domain-containing protein</fullName>
    </recommendedName>
</protein>
<dbReference type="EMBL" id="JMCC02000026">
    <property type="protein sequence ID" value="KIG17322.1"/>
    <property type="molecule type" value="Genomic_DNA"/>
</dbReference>
<name>A0A0C2DC82_9BACT</name>
<dbReference type="AlphaFoldDB" id="A0A0C2DC82"/>
<comment type="caution">
    <text evidence="1">The sequence shown here is derived from an EMBL/GenBank/DDBJ whole genome shotgun (WGS) entry which is preliminary data.</text>
</comment>
<dbReference type="Pfam" id="PF12059">
    <property type="entry name" value="DUF3540"/>
    <property type="match status" value="1"/>
</dbReference>
<dbReference type="Proteomes" id="UP000031599">
    <property type="component" value="Unassembled WGS sequence"/>
</dbReference>
<evidence type="ECO:0000313" key="2">
    <source>
        <dbReference type="Proteomes" id="UP000031599"/>
    </source>
</evidence>
<gene>
    <name evidence="1" type="ORF">DB30_03379</name>
</gene>
<dbReference type="RefSeq" id="WP_052548409.1">
    <property type="nucleotide sequence ID" value="NZ_JMCC02000026.1"/>
</dbReference>
<sequence>MNIHLRELELVTNTTPAPGRQGTAITVGRSGSGGSWTLEADGRQFEAKRAASCLLEPEIGDEVWFVAQGERSFVLAVLERAEAAGVATLSVNGDAALRVNGQLDVHASAGVELRSDAQVGITGAEVRVQAKLARMVFDEGTAVLRSMFSHVTNSTFVGKVIETVADRVVQSSKTSLRTVAELDQVQAGVIDYRASDAAHVAADQVLINGGQIAKVEAGQIHLG</sequence>